<evidence type="ECO:0000313" key="1">
    <source>
        <dbReference type="EMBL" id="GFE63289.1"/>
    </source>
</evidence>
<dbReference type="AlphaFoldDB" id="A0A6N6JD40"/>
<gene>
    <name evidence="1" type="ORF">KIN_03630</name>
</gene>
<dbReference type="Proteomes" id="UP000436822">
    <property type="component" value="Unassembled WGS sequence"/>
</dbReference>
<dbReference type="RefSeq" id="WP_159804237.1">
    <property type="nucleotide sequence ID" value="NZ_BLJE01000001.1"/>
</dbReference>
<comment type="caution">
    <text evidence="1">The sequence shown here is derived from an EMBL/GenBank/DDBJ whole genome shotgun (WGS) entry which is preliminary data.</text>
</comment>
<dbReference type="OrthoDB" id="7871094at2"/>
<keyword evidence="2" id="KW-1185">Reference proteome</keyword>
<accession>A0A6N6JD40</accession>
<reference evidence="1 2" key="1">
    <citation type="submission" date="2019-12" db="EMBL/GenBank/DDBJ databases">
        <title>Litoreibacter badius sp. nov., a novel bacteriochlorophyll a-containing bacterium in the genus Litoreibacter.</title>
        <authorList>
            <person name="Kanamuro M."/>
            <person name="Takabe Y."/>
            <person name="Mori K."/>
            <person name="Takaichi S."/>
            <person name="Hanada S."/>
        </authorList>
    </citation>
    <scope>NUCLEOTIDE SEQUENCE [LARGE SCALE GENOMIC DNA]</scope>
    <source>
        <strain evidence="1 2">K6</strain>
    </source>
</reference>
<dbReference type="PROSITE" id="PS51257">
    <property type="entry name" value="PROKAR_LIPOPROTEIN"/>
    <property type="match status" value="1"/>
</dbReference>
<organism evidence="1 2">
    <name type="scientific">Litoreibacter roseus</name>
    <dbReference type="NCBI Taxonomy" id="2601869"/>
    <lineage>
        <taxon>Bacteria</taxon>
        <taxon>Pseudomonadati</taxon>
        <taxon>Pseudomonadota</taxon>
        <taxon>Alphaproteobacteria</taxon>
        <taxon>Rhodobacterales</taxon>
        <taxon>Roseobacteraceae</taxon>
        <taxon>Litoreibacter</taxon>
    </lineage>
</organism>
<evidence type="ECO:0000313" key="2">
    <source>
        <dbReference type="Proteomes" id="UP000436822"/>
    </source>
</evidence>
<sequence>MSGTSVKLLATTFLILGVAACSQPEPEPVEVRTPIYAKDGTIITFENDIDDED</sequence>
<dbReference type="EMBL" id="BLJE01000001">
    <property type="protein sequence ID" value="GFE63289.1"/>
    <property type="molecule type" value="Genomic_DNA"/>
</dbReference>
<protein>
    <submittedName>
        <fullName evidence="1">Uncharacterized protein</fullName>
    </submittedName>
</protein>
<proteinExistence type="predicted"/>
<name>A0A6N6JD40_9RHOB</name>